<evidence type="ECO:0000256" key="2">
    <source>
        <dbReference type="ARBA" id="ARBA00010488"/>
    </source>
</evidence>
<organism evidence="9 10">
    <name type="scientific">Staphylococcus nepalensis</name>
    <dbReference type="NCBI Taxonomy" id="214473"/>
    <lineage>
        <taxon>Bacteria</taxon>
        <taxon>Bacillati</taxon>
        <taxon>Bacillota</taxon>
        <taxon>Bacilli</taxon>
        <taxon>Bacillales</taxon>
        <taxon>Staphylococcaceae</taxon>
        <taxon>Staphylococcus</taxon>
    </lineage>
</organism>
<dbReference type="Pfam" id="PF04464">
    <property type="entry name" value="Glyphos_transf"/>
    <property type="match status" value="1"/>
</dbReference>
<dbReference type="InterPro" id="IPR007554">
    <property type="entry name" value="Glycerophosphate_synth"/>
</dbReference>
<name>A0ABS3L3Z8_9STAP</name>
<dbReference type="PANTHER" id="PTHR37316">
    <property type="entry name" value="TEICHOIC ACID GLYCEROL-PHOSPHATE PRIMASE"/>
    <property type="match status" value="1"/>
</dbReference>
<dbReference type="Gene3D" id="3.40.50.12580">
    <property type="match status" value="1"/>
</dbReference>
<evidence type="ECO:0000256" key="4">
    <source>
        <dbReference type="ARBA" id="ARBA00022679"/>
    </source>
</evidence>
<feature type="coiled-coil region" evidence="7">
    <location>
        <begin position="366"/>
        <end position="393"/>
    </location>
</feature>
<dbReference type="RefSeq" id="WP_207573070.1">
    <property type="nucleotide sequence ID" value="NZ_JAFNLT010000014.1"/>
</dbReference>
<keyword evidence="5" id="KW-0777">Teichoic acid biosynthesis</keyword>
<accession>A0ABS3L3Z8</accession>
<feature type="domain" description="Glycosyl transferase family 1" evidence="8">
    <location>
        <begin position="655"/>
        <end position="816"/>
    </location>
</feature>
<sequence length="834" mass="97545">MKKVKNFVLNQIKRKFTFIYTPLRDRLKKSQIKKAARYAHLYKKNKVQSNYVLYQSRDGKSLTDSPYAVFMYMINNKNYKRMEHIWVVDSEKKRKYYKNKYSHLKNINFIIKESNDYLDYLTKAKYILNNSTFPPYFTKKESQVYINTWHGTPLKAMGLDVEDSLLSSQNIIKNFLSSDILLSPNPHTSEVFKRAYKLEGLYNGDLLEIGYPRTDLTINAKKGDVIHNLKKEKINIKENKILLYAPTWRGKNMNKPEDNIEDIIQTVKKLEINTGYQVLVKVHPFTYETALKYKELESFLVPDTFDTNELLSIVDLLVTDYSSIFFDYLVTNNPIIFYSPDYKEYETERGFYIKPELLPGPSIFEIETLISEVQNIESNKMQYKEKYEEFKNTYTPHEDGKVTEKLINNVLNQENVNKLKTKKTILMYAGGMKNNGITTSALNLLENIDYEKYDVTVFLGNTKKPEVLNNIKEINKNVRVILRKGPLLATTIERYRDIFVKNRGLKTILEKLIYPNLVFEREFRKIFGVSKFDYVIDFSGYSMFWPKILLATKAKRKLVYLHSDMKSDMHKVVNGKKPHYLNLKGLISLYDKFDYLVNVSKETCKINKENLITLSTKHKFTTAMNTINLNKIKNLVNKETDFFVNNGDKVLAFQKENEIKSVEFNEKDFKVMAMGRFSPEKGFDILIKAFKNIVNINPNARLYILGEGSLKTQLEELILSLNLERNVYLVGQKTNPFNIMKQCDLFVLSSHYEGQSMVLLEALTLQTDVLASDIPANRYVLNNGEFGMLSENTPEMIAKGIYKFMTNDTPKYKKFYAEDHNREAMNEFYNLLEQ</sequence>
<evidence type="ECO:0000256" key="1">
    <source>
        <dbReference type="ARBA" id="ARBA00004202"/>
    </source>
</evidence>
<comment type="similarity">
    <text evidence="2">Belongs to the CDP-glycerol glycerophosphotransferase family.</text>
</comment>
<dbReference type="Gene3D" id="3.40.50.2000">
    <property type="entry name" value="Glycogen Phosphorylase B"/>
    <property type="match status" value="2"/>
</dbReference>
<gene>
    <name evidence="9" type="ORF">J3T88_13345</name>
</gene>
<keyword evidence="4" id="KW-0808">Transferase</keyword>
<dbReference type="Gene3D" id="3.40.50.11820">
    <property type="match status" value="1"/>
</dbReference>
<evidence type="ECO:0000313" key="10">
    <source>
        <dbReference type="Proteomes" id="UP000664081"/>
    </source>
</evidence>
<dbReference type="PANTHER" id="PTHR37316:SF3">
    <property type="entry name" value="TEICHOIC ACID GLYCEROL-PHOSPHATE TRANSFERASE"/>
    <property type="match status" value="1"/>
</dbReference>
<dbReference type="Pfam" id="PF00534">
    <property type="entry name" value="Glycos_transf_1"/>
    <property type="match status" value="1"/>
</dbReference>
<keyword evidence="3" id="KW-1003">Cell membrane</keyword>
<dbReference type="EMBL" id="JAFNLT010000014">
    <property type="protein sequence ID" value="MBO1228278.1"/>
    <property type="molecule type" value="Genomic_DNA"/>
</dbReference>
<evidence type="ECO:0000256" key="7">
    <source>
        <dbReference type="SAM" id="Coils"/>
    </source>
</evidence>
<evidence type="ECO:0000256" key="5">
    <source>
        <dbReference type="ARBA" id="ARBA00022944"/>
    </source>
</evidence>
<keyword evidence="7" id="KW-0175">Coiled coil</keyword>
<dbReference type="SUPFAM" id="SSF53756">
    <property type="entry name" value="UDP-Glycosyltransferase/glycogen phosphorylase"/>
    <property type="match status" value="2"/>
</dbReference>
<dbReference type="InterPro" id="IPR001296">
    <property type="entry name" value="Glyco_trans_1"/>
</dbReference>
<dbReference type="InterPro" id="IPR051612">
    <property type="entry name" value="Teichoic_Acid_Biosynth"/>
</dbReference>
<dbReference type="InterPro" id="IPR043149">
    <property type="entry name" value="TagF_N"/>
</dbReference>
<comment type="caution">
    <text evidence="9">The sequence shown here is derived from an EMBL/GenBank/DDBJ whole genome shotgun (WGS) entry which is preliminary data.</text>
</comment>
<dbReference type="Proteomes" id="UP000664081">
    <property type="component" value="Unassembled WGS sequence"/>
</dbReference>
<evidence type="ECO:0000259" key="8">
    <source>
        <dbReference type="Pfam" id="PF00534"/>
    </source>
</evidence>
<evidence type="ECO:0000256" key="6">
    <source>
        <dbReference type="ARBA" id="ARBA00023136"/>
    </source>
</evidence>
<comment type="subcellular location">
    <subcellularLocation>
        <location evidence="1">Cell membrane</location>
        <topology evidence="1">Peripheral membrane protein</topology>
    </subcellularLocation>
</comment>
<evidence type="ECO:0000256" key="3">
    <source>
        <dbReference type="ARBA" id="ARBA00022475"/>
    </source>
</evidence>
<keyword evidence="6" id="KW-0472">Membrane</keyword>
<protein>
    <submittedName>
        <fullName evidence="9">CDP-glycerol glycerophosphotransferase family protein</fullName>
    </submittedName>
</protein>
<dbReference type="InterPro" id="IPR043148">
    <property type="entry name" value="TagF_C"/>
</dbReference>
<reference evidence="9 10" key="1">
    <citation type="submission" date="2021-03" db="EMBL/GenBank/DDBJ databases">
        <title>Staphylococci and Mammaliicocci in bats.</title>
        <authorList>
            <person name="Fountain K."/>
        </authorList>
    </citation>
    <scope>NUCLEOTIDE SEQUENCE [LARGE SCALE GENOMIC DNA]</scope>
    <source>
        <strain evidence="9 10">18_1_E_SW</strain>
    </source>
</reference>
<dbReference type="CDD" id="cd03811">
    <property type="entry name" value="GT4_GT28_WabH-like"/>
    <property type="match status" value="1"/>
</dbReference>
<proteinExistence type="inferred from homology"/>
<keyword evidence="10" id="KW-1185">Reference proteome</keyword>
<evidence type="ECO:0000313" key="9">
    <source>
        <dbReference type="EMBL" id="MBO1228278.1"/>
    </source>
</evidence>